<feature type="domain" description="Amidase" evidence="1">
    <location>
        <begin position="61"/>
        <end position="515"/>
    </location>
</feature>
<dbReference type="SUPFAM" id="SSF75304">
    <property type="entry name" value="Amidase signature (AS) enzymes"/>
    <property type="match status" value="1"/>
</dbReference>
<dbReference type="PANTHER" id="PTHR11895:SF169">
    <property type="entry name" value="GLUTAMYL-TRNA(GLN) AMIDOTRANSFERASE"/>
    <property type="match status" value="1"/>
</dbReference>
<dbReference type="Gene3D" id="3.90.1300.10">
    <property type="entry name" value="Amidase signature (AS) domain"/>
    <property type="match status" value="1"/>
</dbReference>
<evidence type="ECO:0000313" key="3">
    <source>
        <dbReference type="Proteomes" id="UP001497392"/>
    </source>
</evidence>
<dbReference type="Pfam" id="PF01425">
    <property type="entry name" value="Amidase"/>
    <property type="match status" value="1"/>
</dbReference>
<organism evidence="2 3">
    <name type="scientific">Coccomyxa viridis</name>
    <dbReference type="NCBI Taxonomy" id="1274662"/>
    <lineage>
        <taxon>Eukaryota</taxon>
        <taxon>Viridiplantae</taxon>
        <taxon>Chlorophyta</taxon>
        <taxon>core chlorophytes</taxon>
        <taxon>Trebouxiophyceae</taxon>
        <taxon>Trebouxiophyceae incertae sedis</taxon>
        <taxon>Coccomyxaceae</taxon>
        <taxon>Coccomyxa</taxon>
    </lineage>
</organism>
<sequence>MDGINMDLMALRESYSNGVRPTDVIKRLYPLLAAETGMFINLLPVEDLLARCRVLESMTPTSRGLLFGVPFGVKDSIHVAGVPTTAGCEAFTFVPSETAPVVQALIDAGGIMVGKTNMDQFASGLVGTRTPYGVARNPFDDRFIPGGSSSGSAPAVGSGLVTFALGTDVAGSGRVPAGFCGCVGIKPTRGRISTMGTVPASRSLDCVSVFARSVEDGAVVASILQEAGTTLEDPSWRRRPAHSVSFGSGSNDTASVAHNGSATGTSHMPATLELDKQARPQFRFGVPSDQYLSFEGPGGNAASQEYTRLFKEACERMQAVGGQLKEIDFEPFAETARLLYTSAFMAERYKCIRAFMEGKGGSLAKESVAVDPRLQRVTAAIMSGAVGYSAVDVFEAFTRLNELKCRAELQMDKIDILLVPTAAYHYTIKEIEAEERLAPKTTWAKNTNLGRFTNFVNLLDMAAVAVPSGILRCEATRSDAGGEEAERAQHLAATGNATTVLPFGVTLIGPAWSDGVLAEVASRFHAASGLGCGPAGHGIEPYRQKQKPSRPCMK</sequence>
<name>A0ABP1FXJ3_9CHLO</name>
<dbReference type="EMBL" id="CAXHTA020000009">
    <property type="protein sequence ID" value="CAL5223799.1"/>
    <property type="molecule type" value="Genomic_DNA"/>
</dbReference>
<proteinExistence type="predicted"/>
<keyword evidence="3" id="KW-1185">Reference proteome</keyword>
<dbReference type="Proteomes" id="UP001497392">
    <property type="component" value="Unassembled WGS sequence"/>
</dbReference>
<dbReference type="PANTHER" id="PTHR11895">
    <property type="entry name" value="TRANSAMIDASE"/>
    <property type="match status" value="1"/>
</dbReference>
<dbReference type="Gene3D" id="1.20.58.1700">
    <property type="match status" value="1"/>
</dbReference>
<reference evidence="2 3" key="1">
    <citation type="submission" date="2024-06" db="EMBL/GenBank/DDBJ databases">
        <authorList>
            <person name="Kraege A."/>
            <person name="Thomma B."/>
        </authorList>
    </citation>
    <scope>NUCLEOTIDE SEQUENCE [LARGE SCALE GENOMIC DNA]</scope>
</reference>
<comment type="caution">
    <text evidence="2">The sequence shown here is derived from an EMBL/GenBank/DDBJ whole genome shotgun (WGS) entry which is preliminary data.</text>
</comment>
<protein>
    <submittedName>
        <fullName evidence="2">G6370 protein</fullName>
    </submittedName>
</protein>
<dbReference type="InterPro" id="IPR036928">
    <property type="entry name" value="AS_sf"/>
</dbReference>
<dbReference type="InterPro" id="IPR023631">
    <property type="entry name" value="Amidase_dom"/>
</dbReference>
<accession>A0ABP1FXJ3</accession>
<dbReference type="InterPro" id="IPR000120">
    <property type="entry name" value="Amidase"/>
</dbReference>
<evidence type="ECO:0000259" key="1">
    <source>
        <dbReference type="Pfam" id="PF01425"/>
    </source>
</evidence>
<gene>
    <name evidence="2" type="primary">g6370</name>
    <name evidence="2" type="ORF">VP750_LOCUS5458</name>
</gene>
<evidence type="ECO:0000313" key="2">
    <source>
        <dbReference type="EMBL" id="CAL5223799.1"/>
    </source>
</evidence>